<comment type="caution">
    <text evidence="2">The sequence shown here is derived from an EMBL/GenBank/DDBJ whole genome shotgun (WGS) entry which is preliminary data.</text>
</comment>
<feature type="transmembrane region" description="Helical" evidence="1">
    <location>
        <begin position="21"/>
        <end position="44"/>
    </location>
</feature>
<dbReference type="PROSITE" id="PS00409">
    <property type="entry name" value="PROKAR_NTER_METHYL"/>
    <property type="match status" value="1"/>
</dbReference>
<evidence type="ECO:0000256" key="1">
    <source>
        <dbReference type="SAM" id="Phobius"/>
    </source>
</evidence>
<dbReference type="EMBL" id="QPJI01000010">
    <property type="protein sequence ID" value="RCW66472.1"/>
    <property type="molecule type" value="Genomic_DNA"/>
</dbReference>
<evidence type="ECO:0000313" key="2">
    <source>
        <dbReference type="EMBL" id="RCW66472.1"/>
    </source>
</evidence>
<proteinExistence type="predicted"/>
<evidence type="ECO:0000313" key="3">
    <source>
        <dbReference type="Proteomes" id="UP000253647"/>
    </source>
</evidence>
<dbReference type="InterPro" id="IPR032092">
    <property type="entry name" value="PilW"/>
</dbReference>
<gene>
    <name evidence="2" type="ORF">DET61_11019</name>
</gene>
<protein>
    <submittedName>
        <fullName evidence="2">Type IV pilus assembly protein PilW</fullName>
    </submittedName>
</protein>
<accession>A0A368XET3</accession>
<dbReference type="GO" id="GO:0043683">
    <property type="term" value="P:type IV pilus assembly"/>
    <property type="evidence" value="ECO:0007669"/>
    <property type="project" value="InterPro"/>
</dbReference>
<dbReference type="AlphaFoldDB" id="A0A368XET3"/>
<dbReference type="Pfam" id="PF16074">
    <property type="entry name" value="PilW"/>
    <property type="match status" value="1"/>
</dbReference>
<dbReference type="RefSeq" id="WP_114434769.1">
    <property type="nucleotide sequence ID" value="NZ_QPJI01000010.1"/>
</dbReference>
<dbReference type="Proteomes" id="UP000253647">
    <property type="component" value="Unassembled WGS sequence"/>
</dbReference>
<sequence>MMCQKQRNKNVVYGRLAEGFTLVELMIALLLGSLVIAGVGSVFLANQNAYRTNVALGEVQESARTSFEFLARELRSAGANPCGTVSVASVLNAGGDSMLYSSGPVEGWEDATTVNELPDSGTGVPVAGGDAVRLSSVRDAGLQLESGTGPRANVKLENPTKAIKADDILMLCDVNKATIFQVTGYNSSNKTVGHNTGTSSPGNQTKCLNHPVPQPNSATGSDCTNFKPSSYLAVPTNYIWYVGENDAGGRSLYRYGRGQEATSSTAEMVRGVWEMNITYHEQGDDGYVDADDVSAWESVDAVRLELTVRSGGFGPGGARGAGTDNQPLERAFTTTVALRNQLNNN</sequence>
<organism evidence="2 3">
    <name type="scientific">Marinobacter nauticus</name>
    <name type="common">Marinobacter hydrocarbonoclasticus</name>
    <name type="synonym">Marinobacter aquaeolei</name>
    <dbReference type="NCBI Taxonomy" id="2743"/>
    <lineage>
        <taxon>Bacteria</taxon>
        <taxon>Pseudomonadati</taxon>
        <taxon>Pseudomonadota</taxon>
        <taxon>Gammaproteobacteria</taxon>
        <taxon>Pseudomonadales</taxon>
        <taxon>Marinobacteraceae</taxon>
        <taxon>Marinobacter</taxon>
    </lineage>
</organism>
<keyword evidence="1" id="KW-0472">Membrane</keyword>
<dbReference type="NCBIfam" id="TIGR02532">
    <property type="entry name" value="IV_pilin_GFxxxE"/>
    <property type="match status" value="1"/>
</dbReference>
<keyword evidence="1" id="KW-1133">Transmembrane helix</keyword>
<reference evidence="2 3" key="1">
    <citation type="submission" date="2018-07" db="EMBL/GenBank/DDBJ databases">
        <title>Freshwater and sediment microbial communities from various areas in North America, analyzing microbe dynamics in response to fracking.</title>
        <authorList>
            <person name="Lamendella R."/>
        </authorList>
    </citation>
    <scope>NUCLEOTIDE SEQUENCE [LARGE SCALE GENOMIC DNA]</scope>
    <source>
        <strain evidence="2 3">105B</strain>
    </source>
</reference>
<dbReference type="Pfam" id="PF07963">
    <property type="entry name" value="N_methyl"/>
    <property type="match status" value="1"/>
</dbReference>
<name>A0A368XET3_MARNT</name>
<keyword evidence="1" id="KW-0812">Transmembrane</keyword>
<dbReference type="InterPro" id="IPR012902">
    <property type="entry name" value="N_methyl_site"/>
</dbReference>